<dbReference type="InterPro" id="IPR015867">
    <property type="entry name" value="N-reg_PII/ATP_PRibTrfase_C"/>
</dbReference>
<dbReference type="CDD" id="cd04586">
    <property type="entry name" value="CBS_pair_BON_assoc"/>
    <property type="match status" value="1"/>
</dbReference>
<dbReference type="Pfam" id="PF02641">
    <property type="entry name" value="DUF190"/>
    <property type="match status" value="1"/>
</dbReference>
<proteinExistence type="inferred from homology"/>
<dbReference type="InterPro" id="IPR051257">
    <property type="entry name" value="Diverse_CBS-Domain"/>
</dbReference>
<feature type="domain" description="CBS" evidence="3">
    <location>
        <begin position="200"/>
        <end position="256"/>
    </location>
</feature>
<evidence type="ECO:0000259" key="3">
    <source>
        <dbReference type="PROSITE" id="PS51371"/>
    </source>
</evidence>
<feature type="domain" description="CBS" evidence="3">
    <location>
        <begin position="116"/>
        <end position="173"/>
    </location>
</feature>
<comment type="caution">
    <text evidence="4">The sequence shown here is derived from an EMBL/GenBank/DDBJ whole genome shotgun (WGS) entry which is preliminary data.</text>
</comment>
<feature type="domain" description="CBS" evidence="3">
    <location>
        <begin position="275"/>
        <end position="332"/>
    </location>
</feature>
<dbReference type="Gene3D" id="3.30.70.120">
    <property type="match status" value="1"/>
</dbReference>
<sequence length="412" mass="44162">MPTLTPVQVLRILLGETAMHEGRPLYECLVDEARRRGMAGATVTRGFMGFGANSLLHTARILRLSEDLPVVIEIVDTPARVADFLPVAEAMLHEGTIVLEEARAIFHLPMRIRDVMSANVATVSPATPLSEVVDLLLRRRVKAVPVLDGKKIAGIITGGDLLARGNMPLRLDIQDQLPDSLKTEHIRCLDYQGLTAKEVMSSPVVTLNIKTRVPDALALMAKKQFKRLPVVDDSGNLMGIVSRVDVLRAIGKAAGVTEHLSSLPPGIKKTARDVMFADVPTALPQTPLPQVLDRLLASPLRRVVIVDAAGTVAGIVLDRNLLAAYAARESPGFARALVAKLSGRPSGPEELTGTAAEVMHANVFTVRPDAPLAEVVRLLVEKKAKRLVVADGAGKLCGMVDRDAVLRGLAGD</sequence>
<dbReference type="PANTHER" id="PTHR43080">
    <property type="entry name" value="CBS DOMAIN-CONTAINING PROTEIN CBSX3, MITOCHONDRIAL"/>
    <property type="match status" value="1"/>
</dbReference>
<dbReference type="SUPFAM" id="SSF54631">
    <property type="entry name" value="CBS-domain pair"/>
    <property type="match status" value="2"/>
</dbReference>
<evidence type="ECO:0000256" key="2">
    <source>
        <dbReference type="ARBA" id="ARBA00023122"/>
    </source>
</evidence>
<reference evidence="4" key="1">
    <citation type="journal article" date="2015" name="Proc. Natl. Acad. Sci. U.S.A.">
        <title>Networks of energetic and metabolic interactions define dynamics in microbial communities.</title>
        <authorList>
            <person name="Embree M."/>
            <person name="Liu J.K."/>
            <person name="Al-Bassam M.M."/>
            <person name="Zengler K."/>
        </authorList>
    </citation>
    <scope>NUCLEOTIDE SEQUENCE</scope>
</reference>
<protein>
    <recommendedName>
        <fullName evidence="3">CBS domain-containing protein</fullName>
    </recommendedName>
</protein>
<accession>A0A0W8G4V9</accession>
<dbReference type="InterPro" id="IPR003793">
    <property type="entry name" value="UPF0166"/>
</dbReference>
<evidence type="ECO:0000313" key="4">
    <source>
        <dbReference type="EMBL" id="KUG28081.1"/>
    </source>
</evidence>
<organism evidence="4">
    <name type="scientific">hydrocarbon metagenome</name>
    <dbReference type="NCBI Taxonomy" id="938273"/>
    <lineage>
        <taxon>unclassified sequences</taxon>
        <taxon>metagenomes</taxon>
        <taxon>ecological metagenomes</taxon>
    </lineage>
</organism>
<dbReference type="InterPro" id="IPR046342">
    <property type="entry name" value="CBS_dom_sf"/>
</dbReference>
<feature type="domain" description="CBS" evidence="3">
    <location>
        <begin position="359"/>
        <end position="412"/>
    </location>
</feature>
<dbReference type="Gene3D" id="3.10.580.10">
    <property type="entry name" value="CBS-domain"/>
    <property type="match status" value="2"/>
</dbReference>
<name>A0A0W8G4V9_9ZZZZ</name>
<dbReference type="SUPFAM" id="SSF54913">
    <property type="entry name" value="GlnB-like"/>
    <property type="match status" value="1"/>
</dbReference>
<dbReference type="SMART" id="SM00116">
    <property type="entry name" value="CBS"/>
    <property type="match status" value="4"/>
</dbReference>
<keyword evidence="2" id="KW-0129">CBS domain</keyword>
<dbReference type="InterPro" id="IPR011322">
    <property type="entry name" value="N-reg_PII-like_a/b"/>
</dbReference>
<dbReference type="PROSITE" id="PS51371">
    <property type="entry name" value="CBS"/>
    <property type="match status" value="4"/>
</dbReference>
<gene>
    <name evidence="4" type="ORF">ASZ90_002041</name>
</gene>
<dbReference type="AlphaFoldDB" id="A0A0W8G4V9"/>
<evidence type="ECO:0000256" key="1">
    <source>
        <dbReference type="ARBA" id="ARBA00010554"/>
    </source>
</evidence>
<dbReference type="PANTHER" id="PTHR43080:SF29">
    <property type="entry name" value="OS02G0818000 PROTEIN"/>
    <property type="match status" value="1"/>
</dbReference>
<comment type="similarity">
    <text evidence="1">Belongs to the UPF0166 family.</text>
</comment>
<dbReference type="InterPro" id="IPR000644">
    <property type="entry name" value="CBS_dom"/>
</dbReference>
<dbReference type="Pfam" id="PF00571">
    <property type="entry name" value="CBS"/>
    <property type="match status" value="4"/>
</dbReference>
<dbReference type="EMBL" id="LNQE01000259">
    <property type="protein sequence ID" value="KUG28081.1"/>
    <property type="molecule type" value="Genomic_DNA"/>
</dbReference>